<feature type="non-terminal residue" evidence="2">
    <location>
        <position position="1"/>
    </location>
</feature>
<sequence length="276" mass="30165">NKGFNNVSWVIHGSNKTAEINDNSARRNNYASKENATVSVRPYLNITYADEGAIPPNINITYPLNITYSSIVRRLNYTTGDNIELDTCWYSLDLGVTNTTITCGTNATSLNSGIGSSTWFVWSNDTNNNVNSSSVTFYVNGLGVTSEFKLDENQGSITYDNESSFDGTIYGASWSDDAINIALTRNVEYQWYSNGIWELLDSGLDRTGMNVSYSTSVTETTNFVQPITSNASLGIVGFFSNVGTWFNILAVVIIIIIIGTVIAVVSKFGSDAENPM</sequence>
<dbReference type="AlphaFoldDB" id="X1FCN3"/>
<keyword evidence="1" id="KW-0812">Transmembrane</keyword>
<dbReference type="EMBL" id="BARU01011226">
    <property type="protein sequence ID" value="GAH42737.1"/>
    <property type="molecule type" value="Genomic_DNA"/>
</dbReference>
<comment type="caution">
    <text evidence="2">The sequence shown here is derived from an EMBL/GenBank/DDBJ whole genome shotgun (WGS) entry which is preliminary data.</text>
</comment>
<keyword evidence="1" id="KW-0472">Membrane</keyword>
<keyword evidence="1" id="KW-1133">Transmembrane helix</keyword>
<reference evidence="2" key="1">
    <citation type="journal article" date="2014" name="Front. Microbiol.">
        <title>High frequency of phylogenetically diverse reductive dehalogenase-homologous genes in deep subseafloor sedimentary metagenomes.</title>
        <authorList>
            <person name="Kawai M."/>
            <person name="Futagami T."/>
            <person name="Toyoda A."/>
            <person name="Takaki Y."/>
            <person name="Nishi S."/>
            <person name="Hori S."/>
            <person name="Arai W."/>
            <person name="Tsubouchi T."/>
            <person name="Morono Y."/>
            <person name="Uchiyama I."/>
            <person name="Ito T."/>
            <person name="Fujiyama A."/>
            <person name="Inagaki F."/>
            <person name="Takami H."/>
        </authorList>
    </citation>
    <scope>NUCLEOTIDE SEQUENCE</scope>
    <source>
        <strain evidence="2">Expedition CK06-06</strain>
    </source>
</reference>
<gene>
    <name evidence="2" type="ORF">S03H2_21148</name>
</gene>
<organism evidence="2">
    <name type="scientific">marine sediment metagenome</name>
    <dbReference type="NCBI Taxonomy" id="412755"/>
    <lineage>
        <taxon>unclassified sequences</taxon>
        <taxon>metagenomes</taxon>
        <taxon>ecological metagenomes</taxon>
    </lineage>
</organism>
<evidence type="ECO:0000256" key="1">
    <source>
        <dbReference type="SAM" id="Phobius"/>
    </source>
</evidence>
<proteinExistence type="predicted"/>
<feature type="non-terminal residue" evidence="2">
    <location>
        <position position="276"/>
    </location>
</feature>
<protein>
    <submittedName>
        <fullName evidence="2">Uncharacterized protein</fullName>
    </submittedName>
</protein>
<name>X1FCN3_9ZZZZ</name>
<accession>X1FCN3</accession>
<evidence type="ECO:0000313" key="2">
    <source>
        <dbReference type="EMBL" id="GAH42737.1"/>
    </source>
</evidence>
<feature type="transmembrane region" description="Helical" evidence="1">
    <location>
        <begin position="245"/>
        <end position="266"/>
    </location>
</feature>